<dbReference type="STRING" id="59922.P9303_30141"/>
<dbReference type="EMBL" id="CP000554">
    <property type="protein sequence ID" value="ABM79744.1"/>
    <property type="molecule type" value="Genomic_DNA"/>
</dbReference>
<gene>
    <name evidence="1" type="ordered locus">P9303_30141</name>
</gene>
<proteinExistence type="predicted"/>
<name>A2CE34_PROM3</name>
<sequence length="63" mass="6844">MVWTFLVGSVSVSTVQPLSADKPAGPREVVLNKYGIIENLWPLPPLALFAPAKRSLCLIRLGL</sequence>
<dbReference type="KEGG" id="pmf:P9303_30141"/>
<dbReference type="Proteomes" id="UP000002274">
    <property type="component" value="Chromosome"/>
</dbReference>
<accession>A2CE34</accession>
<protein>
    <submittedName>
        <fullName evidence="1">Uncharacterized protein</fullName>
    </submittedName>
</protein>
<reference evidence="1 2" key="1">
    <citation type="journal article" date="2007" name="PLoS Genet.">
        <title>Patterns and implications of gene gain and loss in the evolution of Prochlorococcus.</title>
        <authorList>
            <person name="Kettler G.C."/>
            <person name="Martiny A.C."/>
            <person name="Huang K."/>
            <person name="Zucker J."/>
            <person name="Coleman M.L."/>
            <person name="Rodrigue S."/>
            <person name="Chen F."/>
            <person name="Lapidus A."/>
            <person name="Ferriera S."/>
            <person name="Johnson J."/>
            <person name="Steglich C."/>
            <person name="Church G.M."/>
            <person name="Richardson P."/>
            <person name="Chisholm S.W."/>
        </authorList>
    </citation>
    <scope>NUCLEOTIDE SEQUENCE [LARGE SCALE GENOMIC DNA]</scope>
    <source>
        <strain evidence="1 2">MIT 9303</strain>
    </source>
</reference>
<evidence type="ECO:0000313" key="2">
    <source>
        <dbReference type="Proteomes" id="UP000002274"/>
    </source>
</evidence>
<evidence type="ECO:0000313" key="1">
    <source>
        <dbReference type="EMBL" id="ABM79744.1"/>
    </source>
</evidence>
<dbReference type="HOGENOM" id="CLU_2882327_0_0_3"/>
<organism evidence="1 2">
    <name type="scientific">Prochlorococcus marinus (strain MIT 9303)</name>
    <dbReference type="NCBI Taxonomy" id="59922"/>
    <lineage>
        <taxon>Bacteria</taxon>
        <taxon>Bacillati</taxon>
        <taxon>Cyanobacteriota</taxon>
        <taxon>Cyanophyceae</taxon>
        <taxon>Synechococcales</taxon>
        <taxon>Prochlorococcaceae</taxon>
        <taxon>Prochlorococcus</taxon>
    </lineage>
</organism>
<dbReference type="AlphaFoldDB" id="A2CE34"/>